<evidence type="ECO:0000256" key="1">
    <source>
        <dbReference type="ARBA" id="ARBA00022729"/>
    </source>
</evidence>
<feature type="compositionally biased region" description="Acidic residues" evidence="4">
    <location>
        <begin position="494"/>
        <end position="511"/>
    </location>
</feature>
<proteinExistence type="predicted"/>
<feature type="domain" description="ShKT" evidence="6">
    <location>
        <begin position="549"/>
        <end position="583"/>
    </location>
</feature>
<feature type="domain" description="ShKT" evidence="6">
    <location>
        <begin position="512"/>
        <end position="546"/>
    </location>
</feature>
<feature type="signal peptide" evidence="5">
    <location>
        <begin position="1"/>
        <end position="18"/>
    </location>
</feature>
<feature type="region of interest" description="Disordered" evidence="4">
    <location>
        <begin position="416"/>
        <end position="448"/>
    </location>
</feature>
<accession>A0A8K0ETI4</accession>
<evidence type="ECO:0000256" key="5">
    <source>
        <dbReference type="SAM" id="SignalP"/>
    </source>
</evidence>
<feature type="compositionally biased region" description="Gly residues" evidence="4">
    <location>
        <begin position="419"/>
        <end position="432"/>
    </location>
</feature>
<dbReference type="OrthoDB" id="6132182at2759"/>
<dbReference type="PROSITE" id="PS51670">
    <property type="entry name" value="SHKT"/>
    <property type="match status" value="3"/>
</dbReference>
<organism evidence="7 8">
    <name type="scientific">Branchiostoma lanceolatum</name>
    <name type="common">Common lancelet</name>
    <name type="synonym">Amphioxus lanceolatum</name>
    <dbReference type="NCBI Taxonomy" id="7740"/>
    <lineage>
        <taxon>Eukaryota</taxon>
        <taxon>Metazoa</taxon>
        <taxon>Chordata</taxon>
        <taxon>Cephalochordata</taxon>
        <taxon>Leptocardii</taxon>
        <taxon>Amphioxiformes</taxon>
        <taxon>Branchiostomatidae</taxon>
        <taxon>Branchiostoma</taxon>
    </lineage>
</organism>
<feature type="disulfide bond" evidence="3">
    <location>
        <begin position="512"/>
        <end position="546"/>
    </location>
</feature>
<feature type="compositionally biased region" description="Acidic residues" evidence="4">
    <location>
        <begin position="433"/>
        <end position="444"/>
    </location>
</feature>
<reference evidence="7" key="1">
    <citation type="submission" date="2022-01" db="EMBL/GenBank/DDBJ databases">
        <authorList>
            <person name="Braso-Vives M."/>
        </authorList>
    </citation>
    <scope>NUCLEOTIDE SEQUENCE</scope>
</reference>
<gene>
    <name evidence="7" type="primary">Hypp3839</name>
    <name evidence="7" type="ORF">BLAG_LOCUS21214</name>
</gene>
<evidence type="ECO:0000313" key="8">
    <source>
        <dbReference type="Proteomes" id="UP000838412"/>
    </source>
</evidence>
<dbReference type="Gene3D" id="2.10.25.10">
    <property type="entry name" value="Laminin"/>
    <property type="match status" value="1"/>
</dbReference>
<dbReference type="Proteomes" id="UP000838412">
    <property type="component" value="Chromosome 6"/>
</dbReference>
<feature type="chain" id="PRO_5035439690" evidence="5">
    <location>
        <begin position="19"/>
        <end position="586"/>
    </location>
</feature>
<keyword evidence="2 3" id="KW-1015">Disulfide bond</keyword>
<evidence type="ECO:0000313" key="7">
    <source>
        <dbReference type="EMBL" id="CAH1268188.1"/>
    </source>
</evidence>
<evidence type="ECO:0000256" key="4">
    <source>
        <dbReference type="SAM" id="MobiDB-lite"/>
    </source>
</evidence>
<dbReference type="SUPFAM" id="SSF55486">
    <property type="entry name" value="Metalloproteases ('zincins'), catalytic domain"/>
    <property type="match status" value="1"/>
</dbReference>
<evidence type="ECO:0000256" key="2">
    <source>
        <dbReference type="ARBA" id="ARBA00023157"/>
    </source>
</evidence>
<feature type="region of interest" description="Disordered" evidence="4">
    <location>
        <begin position="486"/>
        <end position="515"/>
    </location>
</feature>
<dbReference type="Pfam" id="PF01549">
    <property type="entry name" value="ShK"/>
    <property type="match status" value="3"/>
</dbReference>
<evidence type="ECO:0000256" key="3">
    <source>
        <dbReference type="PROSITE-ProRule" id="PRU01005"/>
    </source>
</evidence>
<dbReference type="AlphaFoldDB" id="A0A8K0ETI4"/>
<dbReference type="PANTHER" id="PTHR21724">
    <property type="entry name" value="SHKT DOMAIN-CONTAINING PROTEIN"/>
    <property type="match status" value="1"/>
</dbReference>
<sequence>MYWFLQVCLLGAILGVRSFPSEYQSAVSENGEDNPCIVASPEGWNDLEECDPTSCGNGTNGLQCGGPERGACGCGSCICNVGWMGPTCNCRENDIDCWVQPPPDPIELEPDVDADADLPTVPTNATNITSPAPYHLLVQLEEDLDLEPQGRVRGRGRALTSWNCDRVTAVPSSVRSSMRLSYFYQKYLHAYGIPVLSSNRVPDAALRRACYVVRFLFADRRDVRDNFYDRYGRHALMAVSEQTTNIPEHSWLGASWNQRARGLGATETHPVSTGGEENAGCYGRGRDRYHEEDIFLHESAHGLHGLGARYAIYGWQARLRAAFNNARARGLWSRTYAITTIQEYFAEGVQSFFNVESYRNPPDGIHNHVNTRDKLRGYDPTLYGLITEVFPCRNTIVDRCSNQGLIRTAPLKMNCNSDGSGGTNVGGTSGGGGEDEDSEEEEDNNGNCQDQNGHCSDWARRGYCTGSYATYMRTNCRQSCELCSTGTGTGTGTSEEDEDGEEEEEEEEGSNCEDNNRNCASWARDGECRNNPTWMRENCRKSCNVCGGCADNHRHCRYWSQNGYCSSRSAYMNANCPKSCGRCTAP</sequence>
<dbReference type="PROSITE" id="PS00243">
    <property type="entry name" value="I_EGF_1"/>
    <property type="match status" value="1"/>
</dbReference>
<dbReference type="Gene3D" id="1.10.10.1940">
    <property type="match status" value="3"/>
</dbReference>
<protein>
    <submittedName>
        <fullName evidence="7">Hypp3839 protein</fullName>
    </submittedName>
</protein>
<comment type="caution">
    <text evidence="3">Lacks conserved residue(s) required for the propagation of feature annotation.</text>
</comment>
<dbReference type="InterPro" id="IPR003582">
    <property type="entry name" value="ShKT_dom"/>
</dbReference>
<keyword evidence="1 5" id="KW-0732">Signal</keyword>
<dbReference type="SMART" id="SM00254">
    <property type="entry name" value="ShKT"/>
    <property type="match status" value="3"/>
</dbReference>
<name>A0A8K0ETI4_BRALA</name>
<feature type="domain" description="ShKT" evidence="6">
    <location>
        <begin position="448"/>
        <end position="483"/>
    </location>
</feature>
<evidence type="ECO:0000259" key="6">
    <source>
        <dbReference type="PROSITE" id="PS51670"/>
    </source>
</evidence>
<dbReference type="PANTHER" id="PTHR21724:SF109">
    <property type="entry name" value="SHKT DOMAIN-CONTAINING PROTEIN"/>
    <property type="match status" value="1"/>
</dbReference>
<keyword evidence="8" id="KW-1185">Reference proteome</keyword>
<feature type="disulfide bond" evidence="3">
    <location>
        <begin position="549"/>
        <end position="583"/>
    </location>
</feature>
<dbReference type="InterPro" id="IPR057243">
    <property type="entry name" value="Integrin_I-EGF_CS"/>
</dbReference>
<dbReference type="EMBL" id="OV696691">
    <property type="protein sequence ID" value="CAH1268188.1"/>
    <property type="molecule type" value="Genomic_DNA"/>
</dbReference>